<feature type="signal peptide" evidence="2">
    <location>
        <begin position="1"/>
        <end position="25"/>
    </location>
</feature>
<dbReference type="Proteomes" id="UP000003586">
    <property type="component" value="Chromosome"/>
</dbReference>
<dbReference type="STRING" id="929713.NIASO_19745"/>
<name>W0F4Y3_9BACT</name>
<evidence type="ECO:0000256" key="2">
    <source>
        <dbReference type="SAM" id="SignalP"/>
    </source>
</evidence>
<feature type="chain" id="PRO_5004788525" evidence="2">
    <location>
        <begin position="26"/>
        <end position="288"/>
    </location>
</feature>
<protein>
    <submittedName>
        <fullName evidence="3">Uncharacterized protein</fullName>
    </submittedName>
</protein>
<gene>
    <name evidence="3" type="ORF">NIASO_19745</name>
</gene>
<proteinExistence type="predicted"/>
<dbReference type="InterPro" id="IPR045398">
    <property type="entry name" value="DUF6515"/>
</dbReference>
<dbReference type="AlphaFoldDB" id="W0F4Y3"/>
<dbReference type="OrthoDB" id="660033at2"/>
<reference evidence="3 4" key="1">
    <citation type="submission" date="2013-12" db="EMBL/GenBank/DDBJ databases">
        <authorList>
            <consortium name="DOE Joint Genome Institute"/>
            <person name="Eisen J."/>
            <person name="Huntemann M."/>
            <person name="Han J."/>
            <person name="Chen A."/>
            <person name="Kyrpides N."/>
            <person name="Mavromatis K."/>
            <person name="Markowitz V."/>
            <person name="Palaniappan K."/>
            <person name="Ivanova N."/>
            <person name="Schaumberg A."/>
            <person name="Pati A."/>
            <person name="Liolios K."/>
            <person name="Nordberg H.P."/>
            <person name="Cantor M.N."/>
            <person name="Hua S.X."/>
            <person name="Woyke T."/>
        </authorList>
    </citation>
    <scope>NUCLEOTIDE SEQUENCE [LARGE SCALE GENOMIC DNA]</scope>
    <source>
        <strain evidence="4">DSM 19437</strain>
    </source>
</reference>
<feature type="compositionally biased region" description="Polar residues" evidence="1">
    <location>
        <begin position="193"/>
        <end position="230"/>
    </location>
</feature>
<evidence type="ECO:0000313" key="4">
    <source>
        <dbReference type="Proteomes" id="UP000003586"/>
    </source>
</evidence>
<keyword evidence="2" id="KW-0732">Signal</keyword>
<dbReference type="HOGENOM" id="CLU_090587_0_0_10"/>
<dbReference type="EMBL" id="CP007035">
    <property type="protein sequence ID" value="AHF18067.1"/>
    <property type="molecule type" value="Genomic_DNA"/>
</dbReference>
<organism evidence="3 4">
    <name type="scientific">Niabella soli DSM 19437</name>
    <dbReference type="NCBI Taxonomy" id="929713"/>
    <lineage>
        <taxon>Bacteria</taxon>
        <taxon>Pseudomonadati</taxon>
        <taxon>Bacteroidota</taxon>
        <taxon>Chitinophagia</taxon>
        <taxon>Chitinophagales</taxon>
        <taxon>Chitinophagaceae</taxon>
        <taxon>Niabella</taxon>
    </lineage>
</organism>
<evidence type="ECO:0000313" key="3">
    <source>
        <dbReference type="EMBL" id="AHF18067.1"/>
    </source>
</evidence>
<dbReference type="RefSeq" id="WP_008588470.1">
    <property type="nucleotide sequence ID" value="NZ_CP007035.1"/>
</dbReference>
<dbReference type="Pfam" id="PF20125">
    <property type="entry name" value="DUF6515"/>
    <property type="match status" value="1"/>
</dbReference>
<accession>W0F4Y3</accession>
<evidence type="ECO:0000256" key="1">
    <source>
        <dbReference type="SAM" id="MobiDB-lite"/>
    </source>
</evidence>
<sequence>MNKNIIKFGMFLLGALLLLANSSFAQYRRHAPRPRYYHYRSAPRVSVGIGIGGYGPVRPYYGYGRPGFSFGFGLPIGAFYGSLPIGYSRFYFGGVPYYYYDNTYYVQNNQGYEVVAPPLGGTLERLPRGTRLVKINGQNYYEFNGTYFSPDIDGNGHKYYVVIGTNGELNLDEADKARAGAENNQNYREDPNNNRSDMPLQQTPDYNYNSDDNNRQENTAPMENNGNDDTNAVYDNRPQVGDQFDQLPKNSKAVNLDGKRVYVSPAGTYYKTVTVEGKTVYEVTDNKR</sequence>
<keyword evidence="4" id="KW-1185">Reference proteome</keyword>
<feature type="region of interest" description="Disordered" evidence="1">
    <location>
        <begin position="182"/>
        <end position="245"/>
    </location>
</feature>
<dbReference type="KEGG" id="nso:NIASO_19745"/>